<dbReference type="AlphaFoldDB" id="A0A7W6HAV0"/>
<dbReference type="EC" id="3.1.1.-" evidence="3"/>
<evidence type="ECO:0000259" key="4">
    <source>
        <dbReference type="Pfam" id="PF00135"/>
    </source>
</evidence>
<dbReference type="RefSeq" id="WP_183206289.1">
    <property type="nucleotide sequence ID" value="NZ_JAAAMM010000001.1"/>
</dbReference>
<dbReference type="Gene3D" id="3.40.50.1820">
    <property type="entry name" value="alpha/beta hydrolase"/>
    <property type="match status" value="1"/>
</dbReference>
<evidence type="ECO:0000256" key="1">
    <source>
        <dbReference type="ARBA" id="ARBA00005964"/>
    </source>
</evidence>
<evidence type="ECO:0000313" key="5">
    <source>
        <dbReference type="EMBL" id="MBB4001809.1"/>
    </source>
</evidence>
<dbReference type="InterPro" id="IPR019826">
    <property type="entry name" value="Carboxylesterase_B_AS"/>
</dbReference>
<reference evidence="5 6" key="1">
    <citation type="submission" date="2020-08" db="EMBL/GenBank/DDBJ databases">
        <title>Genomic Encyclopedia of Type Strains, Phase IV (KMG-IV): sequencing the most valuable type-strain genomes for metagenomic binning, comparative biology and taxonomic classification.</title>
        <authorList>
            <person name="Goeker M."/>
        </authorList>
    </citation>
    <scope>NUCLEOTIDE SEQUENCE [LARGE SCALE GENOMIC DNA]</scope>
    <source>
        <strain evidence="5 6">DSM 103570</strain>
    </source>
</reference>
<keyword evidence="2 3" id="KW-0378">Hydrolase</keyword>
<dbReference type="PANTHER" id="PTHR11559">
    <property type="entry name" value="CARBOXYLESTERASE"/>
    <property type="match status" value="1"/>
</dbReference>
<dbReference type="EMBL" id="JACIEM010000001">
    <property type="protein sequence ID" value="MBB4001809.1"/>
    <property type="molecule type" value="Genomic_DNA"/>
</dbReference>
<dbReference type="PROSITE" id="PS00122">
    <property type="entry name" value="CARBOXYLESTERASE_B_1"/>
    <property type="match status" value="1"/>
</dbReference>
<dbReference type="SUPFAM" id="SSF53474">
    <property type="entry name" value="alpha/beta-Hydrolases"/>
    <property type="match status" value="1"/>
</dbReference>
<comment type="similarity">
    <text evidence="1 3">Belongs to the type-B carboxylesterase/lipase family.</text>
</comment>
<organism evidence="5 6">
    <name type="scientific">Aurantimonas endophytica</name>
    <dbReference type="NCBI Taxonomy" id="1522175"/>
    <lineage>
        <taxon>Bacteria</taxon>
        <taxon>Pseudomonadati</taxon>
        <taxon>Pseudomonadota</taxon>
        <taxon>Alphaproteobacteria</taxon>
        <taxon>Hyphomicrobiales</taxon>
        <taxon>Aurantimonadaceae</taxon>
        <taxon>Aurantimonas</taxon>
    </lineage>
</organism>
<accession>A0A7W6HAV0</accession>
<keyword evidence="6" id="KW-1185">Reference proteome</keyword>
<dbReference type="InterPro" id="IPR002018">
    <property type="entry name" value="CarbesteraseB"/>
</dbReference>
<dbReference type="Proteomes" id="UP000588647">
    <property type="component" value="Unassembled WGS sequence"/>
</dbReference>
<evidence type="ECO:0000313" key="6">
    <source>
        <dbReference type="Proteomes" id="UP000588647"/>
    </source>
</evidence>
<evidence type="ECO:0000256" key="2">
    <source>
        <dbReference type="ARBA" id="ARBA00022801"/>
    </source>
</evidence>
<proteinExistence type="inferred from homology"/>
<protein>
    <recommendedName>
        <fullName evidence="3">Carboxylic ester hydrolase</fullName>
        <ecNumber evidence="3">3.1.1.-</ecNumber>
    </recommendedName>
</protein>
<dbReference type="InterPro" id="IPR029058">
    <property type="entry name" value="AB_hydrolase_fold"/>
</dbReference>
<dbReference type="GO" id="GO:0016787">
    <property type="term" value="F:hydrolase activity"/>
    <property type="evidence" value="ECO:0007669"/>
    <property type="project" value="UniProtKB-KW"/>
</dbReference>
<gene>
    <name evidence="5" type="ORF">GGR03_000856</name>
</gene>
<sequence>MPETLRVEAPCGPVRGIRKDGVARFLGIPYAEPPLGMARFARPNPRRVFDTVLIADRYGPAAPQRRAMPEPLGRIAGTTSTFDEDCLNLHVWTPDLAGKRPVLVFIHGGAFIIGSGAQYPGDDLARRGDIVVVTMNYRLGFFGFNAFAEIFEGDDRFAANAGLLDQRLALQWVRDNIAAFGGDPERVTIAGESAGAASVAFHLVSEGSRDLFSQAVIQSGNLNMFQPRQRAEAVHREAVKALLPNGNRERLFRMSHSTFSAATRALAAKNSGILTRPYCDGVEMPEADLTTLYGAMKKVPMIVGTNRDEFSFFSELPVFPFETEKPAMQAWIASIADAETAERIARLYTAGRDGRIAFGTDLLFRMAAIHQAEIHCRDAPTFMYRLDWETKGLLSRLGATHSADLPLIFEDFLKPFRSVYLGILPDPRRQALADRMRSHWIGFVRDGRPGADWPAYEVERRETKIFGIRDRVLADPEGVRRVAWEGVDGFAP</sequence>
<evidence type="ECO:0000256" key="3">
    <source>
        <dbReference type="RuleBase" id="RU361235"/>
    </source>
</evidence>
<feature type="domain" description="Carboxylesterase type B" evidence="4">
    <location>
        <begin position="6"/>
        <end position="468"/>
    </location>
</feature>
<name>A0A7W6HAV0_9HYPH</name>
<dbReference type="Pfam" id="PF00135">
    <property type="entry name" value="COesterase"/>
    <property type="match status" value="1"/>
</dbReference>
<comment type="caution">
    <text evidence="5">The sequence shown here is derived from an EMBL/GenBank/DDBJ whole genome shotgun (WGS) entry which is preliminary data.</text>
</comment>
<dbReference type="InterPro" id="IPR050309">
    <property type="entry name" value="Type-B_Carboxylest/Lipase"/>
</dbReference>